<dbReference type="Ensembl" id="ENSCCNT00000004324.1">
    <property type="protein sequence ID" value="ENSCCNP00000003280.1"/>
    <property type="gene ID" value="ENSCCNG00000003526.1"/>
</dbReference>
<reference evidence="3" key="1">
    <citation type="submission" date="2023-09" db="UniProtKB">
        <authorList>
            <consortium name="Ensembl"/>
        </authorList>
    </citation>
    <scope>IDENTIFICATION</scope>
</reference>
<sequence>MSPIPQETGPRDKGEVNQETIQRLLVENNRLIRCFLEHQNKGPANECIQYQPAWEKSKILSLK</sequence>
<protein>
    <recommendedName>
        <fullName evidence="2">SS18 N-terminal domain-containing protein</fullName>
    </recommendedName>
</protein>
<feature type="domain" description="SS18 N-terminal" evidence="2">
    <location>
        <begin position="13"/>
        <end position="52"/>
    </location>
</feature>
<comment type="similarity">
    <text evidence="1">Belongs to the SS18 family.</text>
</comment>
<evidence type="ECO:0000256" key="1">
    <source>
        <dbReference type="ARBA" id="ARBA00007945"/>
    </source>
</evidence>
<evidence type="ECO:0000313" key="3">
    <source>
        <dbReference type="Ensembl" id="ENSCCNP00000003280.1"/>
    </source>
</evidence>
<evidence type="ECO:0000259" key="2">
    <source>
        <dbReference type="Pfam" id="PF05030"/>
    </source>
</evidence>
<dbReference type="Pfam" id="PF05030">
    <property type="entry name" value="SSXT"/>
    <property type="match status" value="1"/>
</dbReference>
<organism evidence="3">
    <name type="scientific">Castor canadensis</name>
    <name type="common">American beaver</name>
    <dbReference type="NCBI Taxonomy" id="51338"/>
    <lineage>
        <taxon>Eukaryota</taxon>
        <taxon>Metazoa</taxon>
        <taxon>Chordata</taxon>
        <taxon>Craniata</taxon>
        <taxon>Vertebrata</taxon>
        <taxon>Euteleostomi</taxon>
        <taxon>Mammalia</taxon>
        <taxon>Eutheria</taxon>
        <taxon>Euarchontoglires</taxon>
        <taxon>Glires</taxon>
        <taxon>Rodentia</taxon>
        <taxon>Castorimorpha</taxon>
        <taxon>Castoridae</taxon>
        <taxon>Castor</taxon>
    </lineage>
</organism>
<dbReference type="InterPro" id="IPR007726">
    <property type="entry name" value="SS18_N"/>
</dbReference>
<accession>A0A8C0ZM97</accession>
<name>A0A8C0ZM97_CASCN</name>
<dbReference type="AlphaFoldDB" id="A0A8C0ZM97"/>
<proteinExistence type="inferred from homology"/>